<gene>
    <name evidence="1" type="ORF">ATZ36_02550</name>
</gene>
<keyword evidence="2" id="KW-1185">Reference proteome</keyword>
<sequence>MFACGCLISSPEYKKSWDDGNRIVCNVILQVVEGGGKKMKKINSVYHATCHQRFFFKHFHSPAVYIANWMRLIPFIVEQENHTIKYLRRRPLRQRRGIN</sequence>
<evidence type="ECO:0000313" key="1">
    <source>
        <dbReference type="EMBL" id="OEG71637.1"/>
    </source>
</evidence>
<reference evidence="1 2" key="1">
    <citation type="submission" date="2015-11" db="EMBL/GenBank/DDBJ databases">
        <title>Evidence for parallel genomic evolution in an endosymbiosis of termite gut flagellates.</title>
        <authorList>
            <person name="Zheng H."/>
        </authorList>
    </citation>
    <scope>NUCLEOTIDE SEQUENCE [LARGE SCALE GENOMIC DNA]</scope>
    <source>
        <strain evidence="1 2">CET450</strain>
    </source>
</reference>
<organism evidence="1 2">
    <name type="scientific">Endomicrobium trichonymphae</name>
    <dbReference type="NCBI Taxonomy" id="1408204"/>
    <lineage>
        <taxon>Bacteria</taxon>
        <taxon>Pseudomonadati</taxon>
        <taxon>Elusimicrobiota</taxon>
        <taxon>Endomicrobiia</taxon>
        <taxon>Endomicrobiales</taxon>
        <taxon>Endomicrobiaceae</taxon>
        <taxon>Candidatus Endomicrobiellum</taxon>
    </lineage>
</organism>
<evidence type="ECO:0000313" key="2">
    <source>
        <dbReference type="Proteomes" id="UP000095237"/>
    </source>
</evidence>
<dbReference type="Proteomes" id="UP000095237">
    <property type="component" value="Unassembled WGS sequence"/>
</dbReference>
<name>A0A1E5IMD0_ENDTX</name>
<protein>
    <submittedName>
        <fullName evidence="1">Uncharacterized protein</fullName>
    </submittedName>
</protein>
<proteinExistence type="predicted"/>
<dbReference type="EMBL" id="LNVX01000135">
    <property type="protein sequence ID" value="OEG71637.1"/>
    <property type="molecule type" value="Genomic_DNA"/>
</dbReference>
<comment type="caution">
    <text evidence="1">The sequence shown here is derived from an EMBL/GenBank/DDBJ whole genome shotgun (WGS) entry which is preliminary data.</text>
</comment>
<accession>A0A1E5IMD0</accession>
<dbReference type="AlphaFoldDB" id="A0A1E5IMD0"/>